<feature type="domain" description="AAA+ ATPase" evidence="4">
    <location>
        <begin position="255"/>
        <end position="438"/>
    </location>
</feature>
<reference evidence="5 6" key="1">
    <citation type="journal article" date="2015" name="Nature">
        <title>rRNA introns, odd ribosomes, and small enigmatic genomes across a large radiation of phyla.</title>
        <authorList>
            <person name="Brown C.T."/>
            <person name="Hug L.A."/>
            <person name="Thomas B.C."/>
            <person name="Sharon I."/>
            <person name="Castelle C.J."/>
            <person name="Singh A."/>
            <person name="Wilkins M.J."/>
            <person name="Williams K.H."/>
            <person name="Banfield J.F."/>
        </authorList>
    </citation>
    <scope>NUCLEOTIDE SEQUENCE [LARGE SCALE GENOMIC DNA]</scope>
</reference>
<dbReference type="InterPro" id="IPR020568">
    <property type="entry name" value="Ribosomal_Su5_D2-typ_SF"/>
</dbReference>
<dbReference type="CDD" id="cd00009">
    <property type="entry name" value="AAA"/>
    <property type="match status" value="1"/>
</dbReference>
<evidence type="ECO:0000259" key="4">
    <source>
        <dbReference type="SMART" id="SM00382"/>
    </source>
</evidence>
<dbReference type="STRING" id="1618392.UW41_C0004G0031"/>
<gene>
    <name evidence="5" type="ORF">UW41_C0004G0031</name>
</gene>
<dbReference type="Gene3D" id="3.40.50.300">
    <property type="entry name" value="P-loop containing nucleotide triphosphate hydrolases"/>
    <property type="match status" value="1"/>
</dbReference>
<dbReference type="Pfam" id="PF13541">
    <property type="entry name" value="ChlI"/>
    <property type="match status" value="1"/>
</dbReference>
<comment type="caution">
    <text evidence="5">The sequence shown here is derived from an EMBL/GenBank/DDBJ whole genome shotgun (WGS) entry which is preliminary data.</text>
</comment>
<evidence type="ECO:0000256" key="2">
    <source>
        <dbReference type="ARBA" id="ARBA00022741"/>
    </source>
</evidence>
<dbReference type="SUPFAM" id="SSF54211">
    <property type="entry name" value="Ribosomal protein S5 domain 2-like"/>
    <property type="match status" value="1"/>
</dbReference>
<proteinExistence type="inferred from homology"/>
<dbReference type="InterPro" id="IPR025158">
    <property type="entry name" value="Mg_chelat-rel_C"/>
</dbReference>
<dbReference type="PANTHER" id="PTHR32039">
    <property type="entry name" value="MAGNESIUM-CHELATASE SUBUNIT CHLI"/>
    <property type="match status" value="1"/>
</dbReference>
<evidence type="ECO:0000256" key="1">
    <source>
        <dbReference type="ARBA" id="ARBA00006354"/>
    </source>
</evidence>
<dbReference type="NCBIfam" id="TIGR00368">
    <property type="entry name" value="YifB family Mg chelatase-like AAA ATPase"/>
    <property type="match status" value="1"/>
</dbReference>
<dbReference type="Pfam" id="PF01078">
    <property type="entry name" value="Mg_chelatase"/>
    <property type="match status" value="1"/>
</dbReference>
<comment type="similarity">
    <text evidence="1">Belongs to the Mg-chelatase subunits D/I family. ComM subfamily.</text>
</comment>
<dbReference type="InterPro" id="IPR045006">
    <property type="entry name" value="CHLI-like"/>
</dbReference>
<dbReference type="InterPro" id="IPR000523">
    <property type="entry name" value="Mg_chelatse_chII-like_cat_dom"/>
</dbReference>
<evidence type="ECO:0000313" key="6">
    <source>
        <dbReference type="Proteomes" id="UP000034172"/>
    </source>
</evidence>
<keyword evidence="3" id="KW-0067">ATP-binding</keyword>
<dbReference type="InterPro" id="IPR027417">
    <property type="entry name" value="P-loop_NTPase"/>
</dbReference>
<sequence length="549" mass="60374">MIFLAELKFLNPPLLAGGFLWKILYITGTHQGCPYVYTERMLARIESVACVGLESFLVEVEVDVAEKGFPGFSIVGLPDKAVAEARERVKTALVNSGFAFPQKKIIVNLAPADLPKEGSAYDLPIAVGILVANSDLDLQGQALQGLFYGELSLDGSLRHTKGTLLVALFAKKENKKRIFLPVLSANEAAVVKDVEVIPVRNLKELIFHLLGEKKIEPLKKIEIKSLVEAALPEFDMADVVGQETAKRALIISAAGGHNILMSGPPGSGKTMLSRALPGIMPLMSEEESMEVTRIYSAAGLMTAGEAVVRRRPFRCPHHSTSMAGLIGGGSRPVPGEVSLAHLGVLFLDEMAEFPRSVLESMRQPMEDGKVEISRVAGRVEYPASFQLVAAVNPCPCGYLGHPTKECKCSIREVERYKRRISGPILDRIDLHINVPAVETEKILGTVEKGESSKEIREKVMKARSKQSERLVKFGIFCNSQMKNKQVKEFCRLNIDGVHILRLAMEKFDLSARAYFRVLKVARTIADLEESESILAGHIGEALQYRERVF</sequence>
<keyword evidence="2" id="KW-0547">Nucleotide-binding</keyword>
<dbReference type="SMART" id="SM00382">
    <property type="entry name" value="AAA"/>
    <property type="match status" value="1"/>
</dbReference>
<dbReference type="GO" id="GO:0005524">
    <property type="term" value="F:ATP binding"/>
    <property type="evidence" value="ECO:0007669"/>
    <property type="project" value="UniProtKB-KW"/>
</dbReference>
<dbReference type="InterPro" id="IPR014721">
    <property type="entry name" value="Ribsml_uS5_D2-typ_fold_subgr"/>
</dbReference>
<dbReference type="GO" id="GO:0003677">
    <property type="term" value="F:DNA binding"/>
    <property type="evidence" value="ECO:0007669"/>
    <property type="project" value="InterPro"/>
</dbReference>
<name>A0A0G1HRR1_9BACT</name>
<dbReference type="InterPro" id="IPR004482">
    <property type="entry name" value="Mg_chelat-rel"/>
</dbReference>
<dbReference type="Proteomes" id="UP000034172">
    <property type="component" value="Unassembled WGS sequence"/>
</dbReference>
<dbReference type="Gene3D" id="3.30.230.10">
    <property type="match status" value="1"/>
</dbReference>
<dbReference type="PRINTS" id="PR01657">
    <property type="entry name" value="MCMFAMILY"/>
</dbReference>
<accession>A0A0G1HRR1</accession>
<organism evidence="5 6">
    <name type="scientific">Candidatus Collierbacteria bacterium GW2011_GWC2_44_18</name>
    <dbReference type="NCBI Taxonomy" id="1618392"/>
    <lineage>
        <taxon>Bacteria</taxon>
        <taxon>Candidatus Collieribacteriota</taxon>
    </lineage>
</organism>
<dbReference type="AlphaFoldDB" id="A0A0G1HRR1"/>
<protein>
    <submittedName>
        <fullName evidence="5">Mg chelatase, subunit ChlI</fullName>
    </submittedName>
</protein>
<evidence type="ECO:0000256" key="3">
    <source>
        <dbReference type="ARBA" id="ARBA00022840"/>
    </source>
</evidence>
<dbReference type="InterPro" id="IPR003593">
    <property type="entry name" value="AAA+_ATPase"/>
</dbReference>
<dbReference type="PANTHER" id="PTHR32039:SF7">
    <property type="entry name" value="COMPETENCE PROTEIN COMM"/>
    <property type="match status" value="1"/>
</dbReference>
<dbReference type="SUPFAM" id="SSF52540">
    <property type="entry name" value="P-loop containing nucleoside triphosphate hydrolases"/>
    <property type="match status" value="1"/>
</dbReference>
<dbReference type="EMBL" id="LCIE01000004">
    <property type="protein sequence ID" value="KKT49610.1"/>
    <property type="molecule type" value="Genomic_DNA"/>
</dbReference>
<evidence type="ECO:0000313" key="5">
    <source>
        <dbReference type="EMBL" id="KKT49610.1"/>
    </source>
</evidence>
<dbReference type="InterPro" id="IPR001208">
    <property type="entry name" value="MCM_dom"/>
</dbReference>
<dbReference type="PATRIC" id="fig|1618392.3.peg.259"/>
<dbReference type="Pfam" id="PF13335">
    <property type="entry name" value="Mg_chelatase_C"/>
    <property type="match status" value="1"/>
</dbReference>